<reference evidence="1" key="2">
    <citation type="submission" date="2024-10" db="UniProtKB">
        <authorList>
            <consortium name="EnsemblProtists"/>
        </authorList>
    </citation>
    <scope>IDENTIFICATION</scope>
</reference>
<name>A0A0D3I8N6_EMIH1</name>
<proteinExistence type="predicted"/>
<keyword evidence="2" id="KW-1185">Reference proteome</keyword>
<dbReference type="HOGENOM" id="CLU_2781230_0_0_1"/>
<organism evidence="1 2">
    <name type="scientific">Emiliania huxleyi (strain CCMP1516)</name>
    <dbReference type="NCBI Taxonomy" id="280463"/>
    <lineage>
        <taxon>Eukaryota</taxon>
        <taxon>Haptista</taxon>
        <taxon>Haptophyta</taxon>
        <taxon>Prymnesiophyceae</taxon>
        <taxon>Isochrysidales</taxon>
        <taxon>Noelaerhabdaceae</taxon>
        <taxon>Emiliania</taxon>
    </lineage>
</organism>
<dbReference type="EnsemblProtists" id="EOD07621">
    <property type="protein sequence ID" value="EOD07621"/>
    <property type="gene ID" value="EMIHUDRAFT_249440"/>
</dbReference>
<dbReference type="Proteomes" id="UP000013827">
    <property type="component" value="Unassembled WGS sequence"/>
</dbReference>
<evidence type="ECO:0008006" key="3">
    <source>
        <dbReference type="Google" id="ProtNLM"/>
    </source>
</evidence>
<sequence length="69" mass="7323">MPAVSCPAKTIAMLSINIGFGCAFCARRSLAYRTKGTPSDSALSALFLLMFTKNERCDVVSAATESETV</sequence>
<dbReference type="RefSeq" id="XP_005760050.1">
    <property type="nucleotide sequence ID" value="XM_005759993.1"/>
</dbReference>
<dbReference type="KEGG" id="ehx:EMIHUDRAFT_249440"/>
<protein>
    <recommendedName>
        <fullName evidence="3">Secreted protein</fullName>
    </recommendedName>
</protein>
<dbReference type="GeneID" id="17253775"/>
<evidence type="ECO:0000313" key="2">
    <source>
        <dbReference type="Proteomes" id="UP000013827"/>
    </source>
</evidence>
<dbReference type="AlphaFoldDB" id="A0A0D3I8N6"/>
<evidence type="ECO:0000313" key="1">
    <source>
        <dbReference type="EnsemblProtists" id="EOD07621"/>
    </source>
</evidence>
<dbReference type="PaxDb" id="2903-EOD07621"/>
<accession>A0A0D3I8N6</accession>
<reference evidence="2" key="1">
    <citation type="journal article" date="2013" name="Nature">
        <title>Pan genome of the phytoplankton Emiliania underpins its global distribution.</title>
        <authorList>
            <person name="Read B.A."/>
            <person name="Kegel J."/>
            <person name="Klute M.J."/>
            <person name="Kuo A."/>
            <person name="Lefebvre S.C."/>
            <person name="Maumus F."/>
            <person name="Mayer C."/>
            <person name="Miller J."/>
            <person name="Monier A."/>
            <person name="Salamov A."/>
            <person name="Young J."/>
            <person name="Aguilar M."/>
            <person name="Claverie J.M."/>
            <person name="Frickenhaus S."/>
            <person name="Gonzalez K."/>
            <person name="Herman E.K."/>
            <person name="Lin Y.C."/>
            <person name="Napier J."/>
            <person name="Ogata H."/>
            <person name="Sarno A.F."/>
            <person name="Shmutz J."/>
            <person name="Schroeder D."/>
            <person name="de Vargas C."/>
            <person name="Verret F."/>
            <person name="von Dassow P."/>
            <person name="Valentin K."/>
            <person name="Van de Peer Y."/>
            <person name="Wheeler G."/>
            <person name="Dacks J.B."/>
            <person name="Delwiche C.F."/>
            <person name="Dyhrman S.T."/>
            <person name="Glockner G."/>
            <person name="John U."/>
            <person name="Richards T."/>
            <person name="Worden A.Z."/>
            <person name="Zhang X."/>
            <person name="Grigoriev I.V."/>
            <person name="Allen A.E."/>
            <person name="Bidle K."/>
            <person name="Borodovsky M."/>
            <person name="Bowler C."/>
            <person name="Brownlee C."/>
            <person name="Cock J.M."/>
            <person name="Elias M."/>
            <person name="Gladyshev V.N."/>
            <person name="Groth M."/>
            <person name="Guda C."/>
            <person name="Hadaegh A."/>
            <person name="Iglesias-Rodriguez M.D."/>
            <person name="Jenkins J."/>
            <person name="Jones B.M."/>
            <person name="Lawson T."/>
            <person name="Leese F."/>
            <person name="Lindquist E."/>
            <person name="Lobanov A."/>
            <person name="Lomsadze A."/>
            <person name="Malik S.B."/>
            <person name="Marsh M.E."/>
            <person name="Mackinder L."/>
            <person name="Mock T."/>
            <person name="Mueller-Roeber B."/>
            <person name="Pagarete A."/>
            <person name="Parker M."/>
            <person name="Probert I."/>
            <person name="Quesneville H."/>
            <person name="Raines C."/>
            <person name="Rensing S.A."/>
            <person name="Riano-Pachon D.M."/>
            <person name="Richier S."/>
            <person name="Rokitta S."/>
            <person name="Shiraiwa Y."/>
            <person name="Soanes D.M."/>
            <person name="van der Giezen M."/>
            <person name="Wahlund T.M."/>
            <person name="Williams B."/>
            <person name="Wilson W."/>
            <person name="Wolfe G."/>
            <person name="Wurch L.L."/>
        </authorList>
    </citation>
    <scope>NUCLEOTIDE SEQUENCE</scope>
</reference>